<evidence type="ECO:0000313" key="1">
    <source>
        <dbReference type="EMBL" id="KAA4741661.1"/>
    </source>
</evidence>
<accession>A0A642FA20</accession>
<name>A0A642FA20_BACFG</name>
<reference evidence="1 2" key="1">
    <citation type="journal article" date="2019" name="Nat. Med.">
        <title>A library of human gut bacterial isolates paired with longitudinal multiomics data enables mechanistic microbiome research.</title>
        <authorList>
            <person name="Poyet M."/>
            <person name="Groussin M."/>
            <person name="Gibbons S.M."/>
            <person name="Avila-Pacheco J."/>
            <person name="Jiang X."/>
            <person name="Kearney S.M."/>
            <person name="Perrotta A.R."/>
            <person name="Berdy B."/>
            <person name="Zhao S."/>
            <person name="Lieberman T.D."/>
            <person name="Swanson P.K."/>
            <person name="Smith M."/>
            <person name="Roesemann S."/>
            <person name="Alexander J.E."/>
            <person name="Rich S.A."/>
            <person name="Livny J."/>
            <person name="Vlamakis H."/>
            <person name="Clish C."/>
            <person name="Bullock K."/>
            <person name="Deik A."/>
            <person name="Scott J."/>
            <person name="Pierce K.A."/>
            <person name="Xavier R.J."/>
            <person name="Alm E.J."/>
        </authorList>
    </citation>
    <scope>NUCLEOTIDE SEQUENCE [LARGE SCALE GENOMIC DNA]</scope>
    <source>
        <strain evidence="1 2">BIOML-A106</strain>
    </source>
</reference>
<dbReference type="AlphaFoldDB" id="A0A642FA20"/>
<comment type="caution">
    <text evidence="1">The sequence shown here is derived from an EMBL/GenBank/DDBJ whole genome shotgun (WGS) entry which is preliminary data.</text>
</comment>
<organism evidence="1 2">
    <name type="scientific">Bacteroides fragilis</name>
    <dbReference type="NCBI Taxonomy" id="817"/>
    <lineage>
        <taxon>Bacteria</taxon>
        <taxon>Pseudomonadati</taxon>
        <taxon>Bacteroidota</taxon>
        <taxon>Bacteroidia</taxon>
        <taxon>Bacteroidales</taxon>
        <taxon>Bacteroidaceae</taxon>
        <taxon>Bacteroides</taxon>
    </lineage>
</organism>
<evidence type="ECO:0000313" key="2">
    <source>
        <dbReference type="Proteomes" id="UP000479773"/>
    </source>
</evidence>
<gene>
    <name evidence="1" type="ORF">F3B44_25875</name>
</gene>
<protein>
    <submittedName>
        <fullName evidence="1">Uncharacterized protein</fullName>
    </submittedName>
</protein>
<sequence>MHSSIFQISTKPISKENYITEETFIGGDFSFYDYCANMGEEERKEAISNLVTCLLPKEMFEQTSEDTIFYKGGVEQWKAEFVANVRKKAEAITIENMLEWGPVYAIEKVLTNPLDTDYHFYLNDDCTNTYAETSLSFVKFVCGLEPGTTFYVGGVVDYHY</sequence>
<proteinExistence type="predicted"/>
<dbReference type="EMBL" id="VWEQ01000177">
    <property type="protein sequence ID" value="KAA4741661.1"/>
    <property type="molecule type" value="Genomic_DNA"/>
</dbReference>
<dbReference type="Proteomes" id="UP000479773">
    <property type="component" value="Unassembled WGS sequence"/>
</dbReference>